<dbReference type="eggNOG" id="ENOG502QPR9">
    <property type="taxonomic scope" value="Eukaryota"/>
</dbReference>
<organism evidence="3 4">
    <name type="scientific">Coprinopsis cinerea (strain Okayama-7 / 130 / ATCC MYA-4618 / FGSC 9003)</name>
    <name type="common">Inky cap fungus</name>
    <name type="synonym">Hormographiella aspergillata</name>
    <dbReference type="NCBI Taxonomy" id="240176"/>
    <lineage>
        <taxon>Eukaryota</taxon>
        <taxon>Fungi</taxon>
        <taxon>Dikarya</taxon>
        <taxon>Basidiomycota</taxon>
        <taxon>Agaricomycotina</taxon>
        <taxon>Agaricomycetes</taxon>
        <taxon>Agaricomycetidae</taxon>
        <taxon>Agaricales</taxon>
        <taxon>Agaricineae</taxon>
        <taxon>Psathyrellaceae</taxon>
        <taxon>Coprinopsis</taxon>
    </lineage>
</organism>
<comment type="caution">
    <text evidence="3">The sequence shown here is derived from an EMBL/GenBank/DDBJ whole genome shotgun (WGS) entry which is preliminary data.</text>
</comment>
<dbReference type="GeneID" id="6012101"/>
<name>A8NQX4_COPC7</name>
<dbReference type="KEGG" id="cci:CC1G_03350"/>
<evidence type="ECO:0000259" key="2">
    <source>
        <dbReference type="Pfam" id="PF09994"/>
    </source>
</evidence>
<accession>A8NQX4</accession>
<evidence type="ECO:0000256" key="1">
    <source>
        <dbReference type="SAM" id="MobiDB-lite"/>
    </source>
</evidence>
<dbReference type="AlphaFoldDB" id="A8NQX4"/>
<sequence length="444" mass="50210">MSRECRPVSNDSGKPRTLVLCFDGTSDQYDADNSNVVKFFELLSKDPNHQLCYYDPGIGTWFHPGVVSPLFDWFAKLMDQAVAWYLDAHVMDGYKFLMQNYRHGDKICLFGFSRGAYTARALGGFLHKIGLLSRDNFSQVPFAYDLYKRRDKESVELAFGFKRTFCQSVRVEFMGVWDTVASVGVIMGKTLPFTNSNSSITTFRHALALDERRAKYRPNVYHRPSPTLMAAALDPQGASAPLRSDTTSSSSSSSSGRKGKRSSVLRRVFSVKSEKEKDAEAAEQHRMMSIDEGGLPDDVLEVWFVGGHSDVGGGNTLNTSTHSVANIPLRWMVREVMKSSCGIRFSEEALSRLSLDMTEVYDGIDALEPIHDRLTGSFKNRLWWLLEIIPLTYSWQDKEGVWHRTWSAPSSIPSSFHLEFRMKASNLGYKPKARWEEGTEEYVS</sequence>
<dbReference type="PANTHER" id="PTHR33840">
    <property type="match status" value="1"/>
</dbReference>
<dbReference type="EMBL" id="AACS02000008">
    <property type="protein sequence ID" value="EAU86139.2"/>
    <property type="molecule type" value="Genomic_DNA"/>
</dbReference>
<dbReference type="InParanoid" id="A8NQX4"/>
<dbReference type="SUPFAM" id="SSF53474">
    <property type="entry name" value="alpha/beta-Hydrolases"/>
    <property type="match status" value="1"/>
</dbReference>
<dbReference type="InterPro" id="IPR018712">
    <property type="entry name" value="Tle1-like_cat"/>
</dbReference>
<gene>
    <name evidence="3" type="ORF">CC1G_03350</name>
</gene>
<evidence type="ECO:0000313" key="3">
    <source>
        <dbReference type="EMBL" id="EAU86139.2"/>
    </source>
</evidence>
<feature type="region of interest" description="Disordered" evidence="1">
    <location>
        <begin position="236"/>
        <end position="263"/>
    </location>
</feature>
<feature type="domain" description="T6SS Phospholipase effector Tle1-like catalytic" evidence="2">
    <location>
        <begin position="16"/>
        <end position="335"/>
    </location>
</feature>
<dbReference type="RefSeq" id="XP_001835568.2">
    <property type="nucleotide sequence ID" value="XM_001835516.2"/>
</dbReference>
<reference evidence="3 4" key="1">
    <citation type="journal article" date="2010" name="Proc. Natl. Acad. Sci. U.S.A.">
        <title>Insights into evolution of multicellular fungi from the assembled chromosomes of the mushroom Coprinopsis cinerea (Coprinus cinereus).</title>
        <authorList>
            <person name="Stajich J.E."/>
            <person name="Wilke S.K."/>
            <person name="Ahren D."/>
            <person name="Au C.H."/>
            <person name="Birren B.W."/>
            <person name="Borodovsky M."/>
            <person name="Burns C."/>
            <person name="Canback B."/>
            <person name="Casselton L.A."/>
            <person name="Cheng C.K."/>
            <person name="Deng J."/>
            <person name="Dietrich F.S."/>
            <person name="Fargo D.C."/>
            <person name="Farman M.L."/>
            <person name="Gathman A.C."/>
            <person name="Goldberg J."/>
            <person name="Guigo R."/>
            <person name="Hoegger P.J."/>
            <person name="Hooker J.B."/>
            <person name="Huggins A."/>
            <person name="James T.Y."/>
            <person name="Kamada T."/>
            <person name="Kilaru S."/>
            <person name="Kodira C."/>
            <person name="Kues U."/>
            <person name="Kupfer D."/>
            <person name="Kwan H.S."/>
            <person name="Lomsadze A."/>
            <person name="Li W."/>
            <person name="Lilly W.W."/>
            <person name="Ma L.J."/>
            <person name="Mackey A.J."/>
            <person name="Manning G."/>
            <person name="Martin F."/>
            <person name="Muraguchi H."/>
            <person name="Natvig D.O."/>
            <person name="Palmerini H."/>
            <person name="Ramesh M.A."/>
            <person name="Rehmeyer C.J."/>
            <person name="Roe B.A."/>
            <person name="Shenoy N."/>
            <person name="Stanke M."/>
            <person name="Ter-Hovhannisyan V."/>
            <person name="Tunlid A."/>
            <person name="Velagapudi R."/>
            <person name="Vision T.J."/>
            <person name="Zeng Q."/>
            <person name="Zolan M.E."/>
            <person name="Pukkila P.J."/>
        </authorList>
    </citation>
    <scope>NUCLEOTIDE SEQUENCE [LARGE SCALE GENOMIC DNA]</scope>
    <source>
        <strain evidence="4">Okayama-7 / 130 / ATCC MYA-4618 / FGSC 9003</strain>
    </source>
</reference>
<keyword evidence="4" id="KW-1185">Reference proteome</keyword>
<dbReference type="Pfam" id="PF09994">
    <property type="entry name" value="T6SS_Tle1-like_cat"/>
    <property type="match status" value="1"/>
</dbReference>
<dbReference type="OMA" id="QCGIVFD"/>
<dbReference type="HOGENOM" id="CLU_005049_5_0_1"/>
<evidence type="ECO:0000313" key="4">
    <source>
        <dbReference type="Proteomes" id="UP000001861"/>
    </source>
</evidence>
<protein>
    <recommendedName>
        <fullName evidence="2">T6SS Phospholipase effector Tle1-like catalytic domain-containing protein</fullName>
    </recommendedName>
</protein>
<dbReference type="VEuPathDB" id="FungiDB:CC1G_03350"/>
<dbReference type="InterPro" id="IPR029058">
    <property type="entry name" value="AB_hydrolase_fold"/>
</dbReference>
<dbReference type="Proteomes" id="UP000001861">
    <property type="component" value="Unassembled WGS sequence"/>
</dbReference>
<dbReference type="OrthoDB" id="3162439at2759"/>
<dbReference type="PANTHER" id="PTHR33840:SF2">
    <property type="entry name" value="TLE1 PHOSPHOLIPASE DOMAIN-CONTAINING PROTEIN"/>
    <property type="match status" value="1"/>
</dbReference>
<proteinExistence type="predicted"/>